<dbReference type="GO" id="GO:0016705">
    <property type="term" value="F:oxidoreductase activity, acting on paired donors, with incorporation or reduction of molecular oxygen"/>
    <property type="evidence" value="ECO:0007669"/>
    <property type="project" value="InterPro"/>
</dbReference>
<dbReference type="PROSITE" id="PS00086">
    <property type="entry name" value="CYTOCHROME_P450"/>
    <property type="match status" value="1"/>
</dbReference>
<dbReference type="PANTHER" id="PTHR47953">
    <property type="entry name" value="OS08G0105600 PROTEIN"/>
    <property type="match status" value="1"/>
</dbReference>
<evidence type="ECO:0000256" key="1">
    <source>
        <dbReference type="ARBA" id="ARBA00010617"/>
    </source>
</evidence>
<proteinExistence type="inferred from homology"/>
<reference evidence="9" key="1">
    <citation type="submission" date="2016-11" db="EMBL/GenBank/DDBJ databases">
        <title>The genome of Nicotiana attenuata.</title>
        <authorList>
            <person name="Xu S."/>
            <person name="Brockmoeller T."/>
            <person name="Gaquerel E."/>
            <person name="Navarro A."/>
            <person name="Kuhl H."/>
            <person name="Gase K."/>
            <person name="Ling Z."/>
            <person name="Zhou W."/>
            <person name="Kreitzer C."/>
            <person name="Stanke M."/>
            <person name="Tang H."/>
            <person name="Lyons E."/>
            <person name="Pandey P."/>
            <person name="Pandey S.P."/>
            <person name="Timmermann B."/>
            <person name="Baldwin I.T."/>
        </authorList>
    </citation>
    <scope>NUCLEOTIDE SEQUENCE [LARGE SCALE GENOMIC DNA]</scope>
    <source>
        <strain evidence="9">UT</strain>
    </source>
</reference>
<sequence>MLHLIGGPPHHVLRDLAKKYGPIMHLQLGEVSLVAVTSPEMAKEVLKTHDLAFASRPLLVAGEIVCYKGTDIVFSPYGDYWRQMRKICLLELLSVKNVKSFGSIRQDEVHRMIEFFQSSSGEIVNATKRIYQFASSMTCRSTFGKVYKEQDELIVLVKKVSGLMEGFDVADIFPSLKFLHVLCGMKGKIMDVHHGLDAILENIINEREKIAPGEVGGEGLIDVLLRLLKEGGLQFPITNDNIKAIIFDMFAAGTETSSATIDWAMVEMMKNPSVLAKAQTEVRKAFRGKDTFDENDVEELKYLKLVIKETFRLHPPFPLLLPRECREETDINGYTIPLKAKVMVNVWAMGRDPKYWDDAESFKPERFEHNSMDFVGNSFEYLPFGSGRRNCPGISFGLANVYYPLAQLLYHFDWKLPNGINPSELDLIELAGATCARKSNLYLIATPYQPCQE</sequence>
<evidence type="ECO:0000313" key="9">
    <source>
        <dbReference type="EMBL" id="OIT24887.1"/>
    </source>
</evidence>
<dbReference type="PRINTS" id="PR00463">
    <property type="entry name" value="EP450I"/>
</dbReference>
<dbReference type="Pfam" id="PF00067">
    <property type="entry name" value="p450"/>
    <property type="match status" value="1"/>
</dbReference>
<gene>
    <name evidence="9" type="primary">CYP71D20_4</name>
    <name evidence="9" type="ORF">A4A49_30002</name>
</gene>
<evidence type="ECO:0000256" key="8">
    <source>
        <dbReference type="RuleBase" id="RU000461"/>
    </source>
</evidence>
<evidence type="ECO:0000256" key="3">
    <source>
        <dbReference type="ARBA" id="ARBA00022723"/>
    </source>
</evidence>
<dbReference type="Gramene" id="OIT24887">
    <property type="protein sequence ID" value="OIT24887"/>
    <property type="gene ID" value="A4A49_30002"/>
</dbReference>
<dbReference type="GO" id="GO:0004497">
    <property type="term" value="F:monooxygenase activity"/>
    <property type="evidence" value="ECO:0007669"/>
    <property type="project" value="UniProtKB-KW"/>
</dbReference>
<keyword evidence="6 8" id="KW-0503">Monooxygenase</keyword>
<dbReference type="FunFam" id="1.10.630.10:FF:000043">
    <property type="entry name" value="Cytochrome P450 99A2"/>
    <property type="match status" value="1"/>
</dbReference>
<keyword evidence="3 7" id="KW-0479">Metal-binding</keyword>
<comment type="caution">
    <text evidence="9">The sequence shown here is derived from an EMBL/GenBank/DDBJ whole genome shotgun (WGS) entry which is preliminary data.</text>
</comment>
<dbReference type="CDD" id="cd11072">
    <property type="entry name" value="CYP71-like"/>
    <property type="match status" value="1"/>
</dbReference>
<evidence type="ECO:0000256" key="7">
    <source>
        <dbReference type="PIRSR" id="PIRSR602401-1"/>
    </source>
</evidence>
<dbReference type="InterPro" id="IPR001128">
    <property type="entry name" value="Cyt_P450"/>
</dbReference>
<dbReference type="PRINTS" id="PR00385">
    <property type="entry name" value="P450"/>
</dbReference>
<evidence type="ECO:0000256" key="2">
    <source>
        <dbReference type="ARBA" id="ARBA00022617"/>
    </source>
</evidence>
<dbReference type="GO" id="GO:0020037">
    <property type="term" value="F:heme binding"/>
    <property type="evidence" value="ECO:0007669"/>
    <property type="project" value="InterPro"/>
</dbReference>
<name>A0A1J6KT65_NICAT</name>
<evidence type="ECO:0000313" key="10">
    <source>
        <dbReference type="Proteomes" id="UP000187609"/>
    </source>
</evidence>
<dbReference type="GO" id="GO:0005506">
    <property type="term" value="F:iron ion binding"/>
    <property type="evidence" value="ECO:0007669"/>
    <property type="project" value="InterPro"/>
</dbReference>
<organism evidence="9 10">
    <name type="scientific">Nicotiana attenuata</name>
    <name type="common">Coyote tobacco</name>
    <dbReference type="NCBI Taxonomy" id="49451"/>
    <lineage>
        <taxon>Eukaryota</taxon>
        <taxon>Viridiplantae</taxon>
        <taxon>Streptophyta</taxon>
        <taxon>Embryophyta</taxon>
        <taxon>Tracheophyta</taxon>
        <taxon>Spermatophyta</taxon>
        <taxon>Magnoliopsida</taxon>
        <taxon>eudicotyledons</taxon>
        <taxon>Gunneridae</taxon>
        <taxon>Pentapetalae</taxon>
        <taxon>asterids</taxon>
        <taxon>lamiids</taxon>
        <taxon>Solanales</taxon>
        <taxon>Solanaceae</taxon>
        <taxon>Nicotianoideae</taxon>
        <taxon>Nicotianeae</taxon>
        <taxon>Nicotiana</taxon>
    </lineage>
</organism>
<protein>
    <submittedName>
        <fullName evidence="9">5-epiaristolochene 1,3-dihydroxylase</fullName>
    </submittedName>
</protein>
<feature type="binding site" description="axial binding residue" evidence="7">
    <location>
        <position position="391"/>
    </location>
    <ligand>
        <name>heme</name>
        <dbReference type="ChEBI" id="CHEBI:30413"/>
    </ligand>
    <ligandPart>
        <name>Fe</name>
        <dbReference type="ChEBI" id="CHEBI:18248"/>
    </ligandPart>
</feature>
<accession>A0A1J6KT65</accession>
<dbReference type="InterPro" id="IPR017972">
    <property type="entry name" value="Cyt_P450_CS"/>
</dbReference>
<dbReference type="STRING" id="49451.A0A1J6KT65"/>
<dbReference type="SUPFAM" id="SSF48264">
    <property type="entry name" value="Cytochrome P450"/>
    <property type="match status" value="1"/>
</dbReference>
<comment type="cofactor">
    <cofactor evidence="7">
        <name>heme</name>
        <dbReference type="ChEBI" id="CHEBI:30413"/>
    </cofactor>
</comment>
<dbReference type="AlphaFoldDB" id="A0A1J6KT65"/>
<keyword evidence="10" id="KW-1185">Reference proteome</keyword>
<evidence type="ECO:0000256" key="6">
    <source>
        <dbReference type="ARBA" id="ARBA00023033"/>
    </source>
</evidence>
<dbReference type="InterPro" id="IPR052306">
    <property type="entry name" value="CYP450_71D"/>
</dbReference>
<dbReference type="InterPro" id="IPR036396">
    <property type="entry name" value="Cyt_P450_sf"/>
</dbReference>
<keyword evidence="4 8" id="KW-0560">Oxidoreductase</keyword>
<dbReference type="SMR" id="A0A1J6KT65"/>
<dbReference type="Gene3D" id="1.10.630.10">
    <property type="entry name" value="Cytochrome P450"/>
    <property type="match status" value="1"/>
</dbReference>
<comment type="similarity">
    <text evidence="1 8">Belongs to the cytochrome P450 family.</text>
</comment>
<dbReference type="PANTHER" id="PTHR47953:SF16">
    <property type="entry name" value="CYTOCHROME P450 71D8"/>
    <property type="match status" value="1"/>
</dbReference>
<dbReference type="Proteomes" id="UP000187609">
    <property type="component" value="Unassembled WGS sequence"/>
</dbReference>
<dbReference type="EMBL" id="MJEQ01003116">
    <property type="protein sequence ID" value="OIT24887.1"/>
    <property type="molecule type" value="Genomic_DNA"/>
</dbReference>
<dbReference type="InterPro" id="IPR002401">
    <property type="entry name" value="Cyt_P450_E_grp-I"/>
</dbReference>
<evidence type="ECO:0000256" key="4">
    <source>
        <dbReference type="ARBA" id="ARBA00023002"/>
    </source>
</evidence>
<keyword evidence="2 7" id="KW-0349">Heme</keyword>
<keyword evidence="5 7" id="KW-0408">Iron</keyword>
<evidence type="ECO:0000256" key="5">
    <source>
        <dbReference type="ARBA" id="ARBA00023004"/>
    </source>
</evidence>
<dbReference type="OMA" id="LMPRECR"/>